<keyword evidence="3" id="KW-0238">DNA-binding</keyword>
<dbReference type="InterPro" id="IPR036638">
    <property type="entry name" value="HLH_DNA-bd_sf"/>
</dbReference>
<dbReference type="GO" id="GO:0046983">
    <property type="term" value="F:protein dimerization activity"/>
    <property type="evidence" value="ECO:0007669"/>
    <property type="project" value="InterPro"/>
</dbReference>
<keyword evidence="7" id="KW-1185">Reference proteome</keyword>
<dbReference type="GO" id="GO:0003700">
    <property type="term" value="F:DNA-binding transcription factor activity"/>
    <property type="evidence" value="ECO:0007669"/>
    <property type="project" value="InterPro"/>
</dbReference>
<evidence type="ECO:0000256" key="1">
    <source>
        <dbReference type="ARBA" id="ARBA00005510"/>
    </source>
</evidence>
<dbReference type="PROSITE" id="PS50888">
    <property type="entry name" value="BHLH"/>
    <property type="match status" value="1"/>
</dbReference>
<accession>A0AAQ3JVJ8</accession>
<dbReference type="SMART" id="SM00353">
    <property type="entry name" value="HLH"/>
    <property type="match status" value="1"/>
</dbReference>
<dbReference type="SUPFAM" id="SSF47459">
    <property type="entry name" value="HLH, helix-loop-helix DNA-binding domain"/>
    <property type="match status" value="1"/>
</dbReference>
<reference evidence="6 7" key="1">
    <citation type="submission" date="2023-10" db="EMBL/GenBank/DDBJ databases">
        <title>Chromosome-scale genome assembly provides insights into flower coloration mechanisms of Canna indica.</title>
        <authorList>
            <person name="Li C."/>
        </authorList>
    </citation>
    <scope>NUCLEOTIDE SEQUENCE [LARGE SCALE GENOMIC DNA]</scope>
    <source>
        <tissue evidence="6">Flower</tissue>
    </source>
</reference>
<dbReference type="Gene3D" id="4.10.280.10">
    <property type="entry name" value="Helix-loop-helix DNA-binding domain"/>
    <property type="match status" value="1"/>
</dbReference>
<keyword evidence="2" id="KW-0805">Transcription regulation</keyword>
<evidence type="ECO:0000256" key="2">
    <source>
        <dbReference type="ARBA" id="ARBA00023015"/>
    </source>
</evidence>
<dbReference type="EMBL" id="CP136891">
    <property type="protein sequence ID" value="WOK97189.1"/>
    <property type="molecule type" value="Genomic_DNA"/>
</dbReference>
<dbReference type="PANTHER" id="PTHR45844">
    <property type="entry name" value="TRANSCRIPTION FACTOR BHLH30"/>
    <property type="match status" value="1"/>
</dbReference>
<sequence length="247" mass="27388">MGSVPVENSGLFRGFPNVLGFSCAPDVSPSSLVLNEEKKALVRAPSKLQAKKEAGGVLDAKTAMAMKIHSEAERRRRERINGHLALLRRMVPCADKLDKATLLAEVINHVKKLKRNAIEISKDYTIPSDVDEVRVEIDRNITSPGKFVVKASLCCEDRPDILPNLRQTLISLHLNTIRAEISTLGGRIKNVLVMTSEGNARHVDKHLFVASVHQALKTILDRVNSQIDFLPRNSFSNKRQKIDLASS</sequence>
<name>A0AAQ3JVJ8_9LILI</name>
<evidence type="ECO:0000256" key="4">
    <source>
        <dbReference type="ARBA" id="ARBA00023163"/>
    </source>
</evidence>
<dbReference type="AlphaFoldDB" id="A0AAQ3JVJ8"/>
<dbReference type="Proteomes" id="UP001327560">
    <property type="component" value="Chromosome 2"/>
</dbReference>
<evidence type="ECO:0000313" key="7">
    <source>
        <dbReference type="Proteomes" id="UP001327560"/>
    </source>
</evidence>
<evidence type="ECO:0000256" key="3">
    <source>
        <dbReference type="ARBA" id="ARBA00023125"/>
    </source>
</evidence>
<dbReference type="InterPro" id="IPR011598">
    <property type="entry name" value="bHLH_dom"/>
</dbReference>
<dbReference type="Pfam" id="PF00010">
    <property type="entry name" value="HLH"/>
    <property type="match status" value="1"/>
</dbReference>
<dbReference type="PANTHER" id="PTHR45844:SF9">
    <property type="entry name" value="OS09G0463900 PROTEIN"/>
    <property type="match status" value="1"/>
</dbReference>
<comment type="similarity">
    <text evidence="1">Belongs to the bHLH protein family.</text>
</comment>
<evidence type="ECO:0000259" key="5">
    <source>
        <dbReference type="PROSITE" id="PS50888"/>
    </source>
</evidence>
<dbReference type="InterPro" id="IPR045847">
    <property type="entry name" value="AIG1-like"/>
</dbReference>
<organism evidence="6 7">
    <name type="scientific">Canna indica</name>
    <name type="common">Indian-shot</name>
    <dbReference type="NCBI Taxonomy" id="4628"/>
    <lineage>
        <taxon>Eukaryota</taxon>
        <taxon>Viridiplantae</taxon>
        <taxon>Streptophyta</taxon>
        <taxon>Embryophyta</taxon>
        <taxon>Tracheophyta</taxon>
        <taxon>Spermatophyta</taxon>
        <taxon>Magnoliopsida</taxon>
        <taxon>Liliopsida</taxon>
        <taxon>Zingiberales</taxon>
        <taxon>Cannaceae</taxon>
        <taxon>Canna</taxon>
    </lineage>
</organism>
<evidence type="ECO:0000313" key="6">
    <source>
        <dbReference type="EMBL" id="WOK97189.1"/>
    </source>
</evidence>
<protein>
    <recommendedName>
        <fullName evidence="5">BHLH domain-containing protein</fullName>
    </recommendedName>
</protein>
<feature type="domain" description="BHLH" evidence="5">
    <location>
        <begin position="64"/>
        <end position="113"/>
    </location>
</feature>
<gene>
    <name evidence="6" type="ORF">Cni_G05897</name>
</gene>
<proteinExistence type="inferred from homology"/>
<dbReference type="GO" id="GO:0003677">
    <property type="term" value="F:DNA binding"/>
    <property type="evidence" value="ECO:0007669"/>
    <property type="project" value="UniProtKB-KW"/>
</dbReference>
<keyword evidence="4" id="KW-0804">Transcription</keyword>